<organism evidence="1 2">
    <name type="scientific">Clunio marinus</name>
    <dbReference type="NCBI Taxonomy" id="568069"/>
    <lineage>
        <taxon>Eukaryota</taxon>
        <taxon>Metazoa</taxon>
        <taxon>Ecdysozoa</taxon>
        <taxon>Arthropoda</taxon>
        <taxon>Hexapoda</taxon>
        <taxon>Insecta</taxon>
        <taxon>Pterygota</taxon>
        <taxon>Neoptera</taxon>
        <taxon>Endopterygota</taxon>
        <taxon>Diptera</taxon>
        <taxon>Nematocera</taxon>
        <taxon>Chironomoidea</taxon>
        <taxon>Chironomidae</taxon>
        <taxon>Clunio</taxon>
    </lineage>
</organism>
<sequence>MSQEIERHHRRIQEEKKANYAANLTITVVILFTKHPKTCSLLINEMEREKAVRGKLIWELFINDVNHSLKSLMIATIKGHKEKKEKKQHVDLPSRSAFVSSESRDLRFILIMNLLCKLLCIIKST</sequence>
<reference evidence="1 2" key="1">
    <citation type="submission" date="2015-04" db="EMBL/GenBank/DDBJ databases">
        <authorList>
            <person name="Syromyatnikov M.Y."/>
            <person name="Popov V.N."/>
        </authorList>
    </citation>
    <scope>NUCLEOTIDE SEQUENCE [LARGE SCALE GENOMIC DNA]</scope>
</reference>
<proteinExistence type="predicted"/>
<accession>A0A1J1J4C5</accession>
<dbReference type="EMBL" id="CVRI01000067">
    <property type="protein sequence ID" value="CRL06826.1"/>
    <property type="molecule type" value="Genomic_DNA"/>
</dbReference>
<keyword evidence="2" id="KW-1185">Reference proteome</keyword>
<gene>
    <name evidence="1" type="ORF">CLUMA_CG019683</name>
</gene>
<evidence type="ECO:0000313" key="1">
    <source>
        <dbReference type="EMBL" id="CRL06826.1"/>
    </source>
</evidence>
<protein>
    <submittedName>
        <fullName evidence="1">CLUMA_CG019683, isoform A</fullName>
    </submittedName>
</protein>
<dbReference type="AlphaFoldDB" id="A0A1J1J4C5"/>
<name>A0A1J1J4C5_9DIPT</name>
<evidence type="ECO:0000313" key="2">
    <source>
        <dbReference type="Proteomes" id="UP000183832"/>
    </source>
</evidence>
<dbReference type="Proteomes" id="UP000183832">
    <property type="component" value="Unassembled WGS sequence"/>
</dbReference>